<keyword evidence="5" id="KW-1185">Reference proteome</keyword>
<dbReference type="Proteomes" id="UP001497623">
    <property type="component" value="Unassembled WGS sequence"/>
</dbReference>
<dbReference type="InterPro" id="IPR001304">
    <property type="entry name" value="C-type_lectin-like"/>
</dbReference>
<accession>A0AAV2QBR1</accession>
<evidence type="ECO:0000256" key="2">
    <source>
        <dbReference type="SAM" id="SignalP"/>
    </source>
</evidence>
<keyword evidence="1" id="KW-0472">Membrane</keyword>
<comment type="caution">
    <text evidence="4">The sequence shown here is derived from an EMBL/GenBank/DDBJ whole genome shotgun (WGS) entry which is preliminary data.</text>
</comment>
<organism evidence="4 5">
    <name type="scientific">Meganyctiphanes norvegica</name>
    <name type="common">Northern krill</name>
    <name type="synonym">Thysanopoda norvegica</name>
    <dbReference type="NCBI Taxonomy" id="48144"/>
    <lineage>
        <taxon>Eukaryota</taxon>
        <taxon>Metazoa</taxon>
        <taxon>Ecdysozoa</taxon>
        <taxon>Arthropoda</taxon>
        <taxon>Crustacea</taxon>
        <taxon>Multicrustacea</taxon>
        <taxon>Malacostraca</taxon>
        <taxon>Eumalacostraca</taxon>
        <taxon>Eucarida</taxon>
        <taxon>Euphausiacea</taxon>
        <taxon>Euphausiidae</taxon>
        <taxon>Meganyctiphanes</taxon>
    </lineage>
</organism>
<dbReference type="InterPro" id="IPR016186">
    <property type="entry name" value="C-type_lectin-like/link_sf"/>
</dbReference>
<dbReference type="SUPFAM" id="SSF56436">
    <property type="entry name" value="C-type lectin-like"/>
    <property type="match status" value="1"/>
</dbReference>
<feature type="chain" id="PRO_5043348769" description="C-type lectin domain-containing protein" evidence="2">
    <location>
        <begin position="19"/>
        <end position="259"/>
    </location>
</feature>
<protein>
    <recommendedName>
        <fullName evidence="3">C-type lectin domain-containing protein</fullName>
    </recommendedName>
</protein>
<dbReference type="EMBL" id="CAXKWB010005126">
    <property type="protein sequence ID" value="CAL4076847.1"/>
    <property type="molecule type" value="Genomic_DNA"/>
</dbReference>
<keyword evidence="1" id="KW-1133">Transmembrane helix</keyword>
<feature type="transmembrane region" description="Helical" evidence="1">
    <location>
        <begin position="205"/>
        <end position="229"/>
    </location>
</feature>
<dbReference type="InterPro" id="IPR016187">
    <property type="entry name" value="CTDL_fold"/>
</dbReference>
<feature type="signal peptide" evidence="2">
    <location>
        <begin position="1"/>
        <end position="18"/>
    </location>
</feature>
<keyword evidence="1" id="KW-0812">Transmembrane</keyword>
<gene>
    <name evidence="4" type="ORF">MNOR_LOCUS10261</name>
</gene>
<dbReference type="Gene3D" id="3.10.100.10">
    <property type="entry name" value="Mannose-Binding Protein A, subunit A"/>
    <property type="match status" value="1"/>
</dbReference>
<sequence>MFFVKLLIFFFITLLTTATDTSEEFVWPVPGILMTYNEALERCFNNSSLPYIPPSPERWNLIITANDNERLQMRGGGYYSNLSFWLPATDRGHEGQLRWYNGADATAAPIGWIYNETLYENSSDNNCVVINTKSKGRRAYMAPCTTRSQAMTCVKNTSIPDSTDIKDIAKDRTHLISTVDETTVSMFNYSNETNKEKCNFSSLPWILAYCLGVSTCVLLVALICVIKGFKRIKNDSSIRQGSTVAECQELKVIQDNEQN</sequence>
<evidence type="ECO:0000256" key="1">
    <source>
        <dbReference type="SAM" id="Phobius"/>
    </source>
</evidence>
<name>A0AAV2QBR1_MEGNR</name>
<proteinExistence type="predicted"/>
<evidence type="ECO:0000259" key="3">
    <source>
        <dbReference type="Pfam" id="PF00059"/>
    </source>
</evidence>
<dbReference type="Pfam" id="PF00059">
    <property type="entry name" value="Lectin_C"/>
    <property type="match status" value="1"/>
</dbReference>
<evidence type="ECO:0000313" key="5">
    <source>
        <dbReference type="Proteomes" id="UP001497623"/>
    </source>
</evidence>
<evidence type="ECO:0000313" key="4">
    <source>
        <dbReference type="EMBL" id="CAL4076847.1"/>
    </source>
</evidence>
<reference evidence="4 5" key="1">
    <citation type="submission" date="2024-05" db="EMBL/GenBank/DDBJ databases">
        <authorList>
            <person name="Wallberg A."/>
        </authorList>
    </citation>
    <scope>NUCLEOTIDE SEQUENCE [LARGE SCALE GENOMIC DNA]</scope>
</reference>
<feature type="domain" description="C-type lectin" evidence="3">
    <location>
        <begin position="34"/>
        <end position="149"/>
    </location>
</feature>
<dbReference type="AlphaFoldDB" id="A0AAV2QBR1"/>
<keyword evidence="2" id="KW-0732">Signal</keyword>